<reference evidence="3" key="1">
    <citation type="submission" date="2019-09" db="EMBL/GenBank/DDBJ databases">
        <authorList>
            <person name="Zhang L."/>
        </authorList>
    </citation>
    <scope>NUCLEOTIDE SEQUENCE</scope>
</reference>
<dbReference type="SUPFAM" id="SSF57016">
    <property type="entry name" value="Plant lectins/antimicrobial peptides"/>
    <property type="match status" value="1"/>
</dbReference>
<organism evidence="3">
    <name type="scientific">Nymphaea colorata</name>
    <name type="common">pocket water lily</name>
    <dbReference type="NCBI Taxonomy" id="210225"/>
    <lineage>
        <taxon>Eukaryota</taxon>
        <taxon>Viridiplantae</taxon>
        <taxon>Streptophyta</taxon>
        <taxon>Embryophyta</taxon>
        <taxon>Tracheophyta</taxon>
        <taxon>Spermatophyta</taxon>
        <taxon>Magnoliopsida</taxon>
        <taxon>Nymphaeales</taxon>
        <taxon>Nymphaeaceae</taxon>
        <taxon>Nymphaea</taxon>
    </lineage>
</organism>
<proteinExistence type="predicted"/>
<evidence type="ECO:0000256" key="1">
    <source>
        <dbReference type="ARBA" id="ARBA00022669"/>
    </source>
</evidence>
<evidence type="ECO:0000256" key="2">
    <source>
        <dbReference type="SAM" id="Phobius"/>
    </source>
</evidence>
<dbReference type="Gene3D" id="3.30.60.10">
    <property type="entry name" value="Endochitinase-like"/>
    <property type="match status" value="1"/>
</dbReference>
<dbReference type="GO" id="GO:0008061">
    <property type="term" value="F:chitin binding"/>
    <property type="evidence" value="ECO:0007669"/>
    <property type="project" value="UniProtKB-KW"/>
</dbReference>
<dbReference type="EMBL" id="LR721786">
    <property type="protein sequence ID" value="VVW68654.1"/>
    <property type="molecule type" value="Genomic_DNA"/>
</dbReference>
<sequence>MEGRMGRRSGAVVPLMVMVLLVVFVGAIVLPVAVAQCQNGPCCGPQGGYAVDCSSINPNFCCSQYGYCGSGPAYCG</sequence>
<keyword evidence="1" id="KW-0147">Chitin-binding</keyword>
<accession>A0A5K1FXH8</accession>
<dbReference type="InterPro" id="IPR036861">
    <property type="entry name" value="Endochitinase-like_sf"/>
</dbReference>
<evidence type="ECO:0000313" key="4">
    <source>
        <dbReference type="EMBL" id="VVW68658.1"/>
    </source>
</evidence>
<protein>
    <recommendedName>
        <fullName evidence="5">Chitin-binding type-1 domain-containing protein</fullName>
    </recommendedName>
</protein>
<evidence type="ECO:0000313" key="3">
    <source>
        <dbReference type="EMBL" id="VVW68654.1"/>
    </source>
</evidence>
<keyword evidence="2" id="KW-0812">Transmembrane</keyword>
<name>A0A5K1FXH8_9MAGN</name>
<dbReference type="AlphaFoldDB" id="A0A5K1FXH8"/>
<keyword evidence="2" id="KW-1133">Transmembrane helix</keyword>
<dbReference type="EMBL" id="LR721786">
    <property type="protein sequence ID" value="VVW68658.1"/>
    <property type="molecule type" value="Genomic_DNA"/>
</dbReference>
<feature type="transmembrane region" description="Helical" evidence="2">
    <location>
        <begin position="12"/>
        <end position="34"/>
    </location>
</feature>
<gene>
    <name evidence="4" type="ORF">NYM_LOCUS25337</name>
    <name evidence="3" type="ORF">NYM_LOCUS25338</name>
</gene>
<evidence type="ECO:0008006" key="5">
    <source>
        <dbReference type="Google" id="ProtNLM"/>
    </source>
</evidence>
<keyword evidence="2" id="KW-0472">Membrane</keyword>